<gene>
    <name evidence="2" type="ORF">ACFQMG_37130</name>
</gene>
<sequence length="94" mass="9663">MLVETIACALIGLAVGVGALVLLPAYFPASRTLTLSTALVAALLSGLIARYALDGRLPGVALVVSALGSGLLVSVLARPDLAARRGTHRRHRHV</sequence>
<keyword evidence="3" id="KW-1185">Reference proteome</keyword>
<evidence type="ECO:0008006" key="4">
    <source>
        <dbReference type="Google" id="ProtNLM"/>
    </source>
</evidence>
<evidence type="ECO:0000313" key="3">
    <source>
        <dbReference type="Proteomes" id="UP001596435"/>
    </source>
</evidence>
<reference evidence="3" key="1">
    <citation type="journal article" date="2019" name="Int. J. Syst. Evol. Microbiol.">
        <title>The Global Catalogue of Microorganisms (GCM) 10K type strain sequencing project: providing services to taxonomists for standard genome sequencing and annotation.</title>
        <authorList>
            <consortium name="The Broad Institute Genomics Platform"/>
            <consortium name="The Broad Institute Genome Sequencing Center for Infectious Disease"/>
            <person name="Wu L."/>
            <person name="Ma J."/>
        </authorList>
    </citation>
    <scope>NUCLEOTIDE SEQUENCE [LARGE SCALE GENOMIC DNA]</scope>
    <source>
        <strain evidence="3">CGMCC 1.12859</strain>
    </source>
</reference>
<protein>
    <recommendedName>
        <fullName evidence="4">Integral membrane protein</fullName>
    </recommendedName>
</protein>
<keyword evidence="1" id="KW-1133">Transmembrane helix</keyword>
<evidence type="ECO:0000256" key="1">
    <source>
        <dbReference type="SAM" id="Phobius"/>
    </source>
</evidence>
<feature type="transmembrane region" description="Helical" evidence="1">
    <location>
        <begin position="6"/>
        <end position="26"/>
    </location>
</feature>
<name>A0ABW2GCK9_9ACTN</name>
<keyword evidence="1" id="KW-0472">Membrane</keyword>
<dbReference type="RefSeq" id="WP_345707288.1">
    <property type="nucleotide sequence ID" value="NZ_BAABKV010000001.1"/>
</dbReference>
<keyword evidence="1" id="KW-0812">Transmembrane</keyword>
<dbReference type="Proteomes" id="UP001596435">
    <property type="component" value="Unassembled WGS sequence"/>
</dbReference>
<accession>A0ABW2GCK9</accession>
<organism evidence="2 3">
    <name type="scientific">Kitasatospora paranensis</name>
    <dbReference type="NCBI Taxonomy" id="258053"/>
    <lineage>
        <taxon>Bacteria</taxon>
        <taxon>Bacillati</taxon>
        <taxon>Actinomycetota</taxon>
        <taxon>Actinomycetes</taxon>
        <taxon>Kitasatosporales</taxon>
        <taxon>Streptomycetaceae</taxon>
        <taxon>Kitasatospora</taxon>
    </lineage>
</organism>
<dbReference type="EMBL" id="JBHTAJ010000155">
    <property type="protein sequence ID" value="MFC7185183.1"/>
    <property type="molecule type" value="Genomic_DNA"/>
</dbReference>
<comment type="caution">
    <text evidence="2">The sequence shown here is derived from an EMBL/GenBank/DDBJ whole genome shotgun (WGS) entry which is preliminary data.</text>
</comment>
<feature type="transmembrane region" description="Helical" evidence="1">
    <location>
        <begin position="59"/>
        <end position="77"/>
    </location>
</feature>
<evidence type="ECO:0000313" key="2">
    <source>
        <dbReference type="EMBL" id="MFC7185183.1"/>
    </source>
</evidence>
<feature type="transmembrane region" description="Helical" evidence="1">
    <location>
        <begin position="33"/>
        <end position="53"/>
    </location>
</feature>
<proteinExistence type="predicted"/>